<dbReference type="PRINTS" id="PR00620">
    <property type="entry name" value="HISTONEH2A"/>
</dbReference>
<dbReference type="InterPro" id="IPR007125">
    <property type="entry name" value="H2A/H2B/H3"/>
</dbReference>
<evidence type="ECO:0000259" key="1">
    <source>
        <dbReference type="Pfam" id="PF00125"/>
    </source>
</evidence>
<dbReference type="InterPro" id="IPR009072">
    <property type="entry name" value="Histone-fold"/>
</dbReference>
<name>A0A835TKI6_9ROSI</name>
<dbReference type="GO" id="GO:0030527">
    <property type="term" value="F:structural constituent of chromatin"/>
    <property type="evidence" value="ECO:0007669"/>
    <property type="project" value="InterPro"/>
</dbReference>
<dbReference type="InterPro" id="IPR002119">
    <property type="entry name" value="Histone_H2A"/>
</dbReference>
<dbReference type="Pfam" id="PF00125">
    <property type="entry name" value="Histone"/>
    <property type="match status" value="1"/>
</dbReference>
<accession>A0A835TKI6</accession>
<comment type="caution">
    <text evidence="2">The sequence shown here is derived from an EMBL/GenBank/DDBJ whole genome shotgun (WGS) entry which is preliminary data.</text>
</comment>
<dbReference type="Gene3D" id="1.10.20.10">
    <property type="entry name" value="Histone, subunit A"/>
    <property type="match status" value="1"/>
</dbReference>
<dbReference type="PANTHER" id="PTHR23430">
    <property type="entry name" value="HISTONE H2A"/>
    <property type="match status" value="1"/>
</dbReference>
<proteinExistence type="predicted"/>
<gene>
    <name evidence="2" type="ORF">SADUNF_Sadunf01G0142900</name>
</gene>
<dbReference type="OrthoDB" id="9421954at2759"/>
<sequence>MSGSQGMTLGRVHRLLKTTVSANGRVEATTTVYIAVIPEYLTAKVLKLAGNANKDLKVKRITPGHS</sequence>
<dbReference type="GO" id="GO:0003677">
    <property type="term" value="F:DNA binding"/>
    <property type="evidence" value="ECO:0007669"/>
    <property type="project" value="InterPro"/>
</dbReference>
<dbReference type="SUPFAM" id="SSF47113">
    <property type="entry name" value="Histone-fold"/>
    <property type="match status" value="1"/>
</dbReference>
<dbReference type="GO" id="GO:0000786">
    <property type="term" value="C:nucleosome"/>
    <property type="evidence" value="ECO:0007669"/>
    <property type="project" value="InterPro"/>
</dbReference>
<evidence type="ECO:0000313" key="2">
    <source>
        <dbReference type="EMBL" id="KAF9689925.1"/>
    </source>
</evidence>
<keyword evidence="3" id="KW-1185">Reference proteome</keyword>
<dbReference type="GO" id="GO:0046982">
    <property type="term" value="F:protein heterodimerization activity"/>
    <property type="evidence" value="ECO:0007669"/>
    <property type="project" value="InterPro"/>
</dbReference>
<dbReference type="EMBL" id="JADGMS010000001">
    <property type="protein sequence ID" value="KAF9689925.1"/>
    <property type="molecule type" value="Genomic_DNA"/>
</dbReference>
<feature type="domain" description="Core Histone H2A/H2B/H3" evidence="1">
    <location>
        <begin position="8"/>
        <end position="65"/>
    </location>
</feature>
<dbReference type="AlphaFoldDB" id="A0A835TKI6"/>
<evidence type="ECO:0000313" key="3">
    <source>
        <dbReference type="Proteomes" id="UP000657918"/>
    </source>
</evidence>
<protein>
    <recommendedName>
        <fullName evidence="1">Core Histone H2A/H2B/H3 domain-containing protein</fullName>
    </recommendedName>
</protein>
<dbReference type="Proteomes" id="UP000657918">
    <property type="component" value="Unassembled WGS sequence"/>
</dbReference>
<organism evidence="2 3">
    <name type="scientific">Salix dunnii</name>
    <dbReference type="NCBI Taxonomy" id="1413687"/>
    <lineage>
        <taxon>Eukaryota</taxon>
        <taxon>Viridiplantae</taxon>
        <taxon>Streptophyta</taxon>
        <taxon>Embryophyta</taxon>
        <taxon>Tracheophyta</taxon>
        <taxon>Spermatophyta</taxon>
        <taxon>Magnoliopsida</taxon>
        <taxon>eudicotyledons</taxon>
        <taxon>Gunneridae</taxon>
        <taxon>Pentapetalae</taxon>
        <taxon>rosids</taxon>
        <taxon>fabids</taxon>
        <taxon>Malpighiales</taxon>
        <taxon>Salicaceae</taxon>
        <taxon>Saliceae</taxon>
        <taxon>Salix</taxon>
    </lineage>
</organism>
<reference evidence="2 3" key="1">
    <citation type="submission" date="2020-10" db="EMBL/GenBank/DDBJ databases">
        <title>Plant Genome Project.</title>
        <authorList>
            <person name="Zhang R.-G."/>
        </authorList>
    </citation>
    <scope>NUCLEOTIDE SEQUENCE [LARGE SCALE GENOMIC DNA]</scope>
    <source>
        <strain evidence="2">FAFU-HL-1</strain>
        <tissue evidence="2">Leaf</tissue>
    </source>
</reference>